<comment type="subcellular location">
    <subcellularLocation>
        <location evidence="1">Cell membrane</location>
        <topology evidence="1">Multi-pass membrane protein</topology>
    </subcellularLocation>
</comment>
<dbReference type="PANTHER" id="PTHR47089">
    <property type="entry name" value="ABC TRANSPORTER, PERMEASE PROTEIN"/>
    <property type="match status" value="1"/>
</dbReference>
<dbReference type="AlphaFoldDB" id="A0A2R7Y945"/>
<feature type="transmembrane region" description="Helical" evidence="6">
    <location>
        <begin position="50"/>
        <end position="73"/>
    </location>
</feature>
<feature type="transmembrane region" description="Helical" evidence="6">
    <location>
        <begin position="7"/>
        <end position="30"/>
    </location>
</feature>
<evidence type="ECO:0000256" key="1">
    <source>
        <dbReference type="ARBA" id="ARBA00004651"/>
    </source>
</evidence>
<dbReference type="Proteomes" id="UP000244093">
    <property type="component" value="Unassembled WGS sequence"/>
</dbReference>
<dbReference type="EMBL" id="NBVN01000001">
    <property type="protein sequence ID" value="PUA34061.1"/>
    <property type="molecule type" value="Genomic_DNA"/>
</dbReference>
<name>A0A2R7Y945_9CREN</name>
<organism evidence="7 8">
    <name type="scientific">Zestosphaera tikiterensis</name>
    <dbReference type="NCBI Taxonomy" id="1973259"/>
    <lineage>
        <taxon>Archaea</taxon>
        <taxon>Thermoproteota</taxon>
        <taxon>Thermoprotei</taxon>
        <taxon>Desulfurococcales</taxon>
        <taxon>Desulfurococcaceae</taxon>
        <taxon>Zestosphaera</taxon>
    </lineage>
</organism>
<keyword evidence="2" id="KW-1003">Cell membrane</keyword>
<evidence type="ECO:0000256" key="4">
    <source>
        <dbReference type="ARBA" id="ARBA00022989"/>
    </source>
</evidence>
<evidence type="ECO:0000256" key="2">
    <source>
        <dbReference type="ARBA" id="ARBA00022475"/>
    </source>
</evidence>
<accession>A0A2R7Y945</accession>
<evidence type="ECO:0000313" key="7">
    <source>
        <dbReference type="EMBL" id="PUA34061.1"/>
    </source>
</evidence>
<feature type="transmembrane region" description="Helical" evidence="6">
    <location>
        <begin position="320"/>
        <end position="338"/>
    </location>
</feature>
<protein>
    <submittedName>
        <fullName evidence="7">Ribose ABC transporter permease</fullName>
    </submittedName>
</protein>
<evidence type="ECO:0000313" key="8">
    <source>
        <dbReference type="Proteomes" id="UP000244093"/>
    </source>
</evidence>
<evidence type="ECO:0000256" key="5">
    <source>
        <dbReference type="ARBA" id="ARBA00023136"/>
    </source>
</evidence>
<keyword evidence="3 6" id="KW-0812">Transmembrane</keyword>
<evidence type="ECO:0000256" key="6">
    <source>
        <dbReference type="SAM" id="Phobius"/>
    </source>
</evidence>
<gene>
    <name evidence="7" type="ORF">B7O98_00715</name>
</gene>
<dbReference type="CDD" id="cd06580">
    <property type="entry name" value="TM_PBP1_transp_TpRbsC_like"/>
    <property type="match status" value="1"/>
</dbReference>
<proteinExistence type="predicted"/>
<dbReference type="PANTHER" id="PTHR47089:SF1">
    <property type="entry name" value="GUANOSINE ABC TRANSPORTER PERMEASE PROTEIN NUPP"/>
    <property type="match status" value="1"/>
</dbReference>
<keyword evidence="5 6" id="KW-0472">Membrane</keyword>
<dbReference type="GO" id="GO:0022857">
    <property type="term" value="F:transmembrane transporter activity"/>
    <property type="evidence" value="ECO:0007669"/>
    <property type="project" value="InterPro"/>
</dbReference>
<feature type="transmembrane region" description="Helical" evidence="6">
    <location>
        <begin position="140"/>
        <end position="160"/>
    </location>
</feature>
<sequence>MENLSYLFNIVIAMLVGFLLGALLIAWGGYDPILAYASLVDTSLNVSDPYYIAMTLSFTTPVMLTALTFAVGVRAGLFNIGAEGQVYMGALGAIMVASLKLPPTLYLPLAILVGSLLGGLWGLIAGLFKALRNVNEVVSTIMLNWIAFWIVEYARVYVYFNPLRAEKTISMPPPGRLPIIVPGSELSLSYVISLATVVIVYFIIWNTRLGYNIRVTGISYHAAKYSGANPTLTTLYAFVLGGLVSGLAGVLEICGRPPEYAITTGASNLAGLGFDGIAVSLIGLNHPLLIIPASIVIGMLSAGSRGMQIRAGVPLELVKGVQGLIIISLAVPGFTYMLKRIKLKRSLRGVEGA</sequence>
<feature type="transmembrane region" description="Helical" evidence="6">
    <location>
        <begin position="180"/>
        <end position="204"/>
    </location>
</feature>
<dbReference type="Pfam" id="PF02653">
    <property type="entry name" value="BPD_transp_2"/>
    <property type="match status" value="1"/>
</dbReference>
<evidence type="ECO:0000256" key="3">
    <source>
        <dbReference type="ARBA" id="ARBA00022692"/>
    </source>
</evidence>
<keyword evidence="4 6" id="KW-1133">Transmembrane helix</keyword>
<dbReference type="GO" id="GO:0005886">
    <property type="term" value="C:plasma membrane"/>
    <property type="evidence" value="ECO:0007669"/>
    <property type="project" value="UniProtKB-SubCell"/>
</dbReference>
<feature type="transmembrane region" description="Helical" evidence="6">
    <location>
        <begin position="277"/>
        <end position="300"/>
    </location>
</feature>
<dbReference type="InterPro" id="IPR001851">
    <property type="entry name" value="ABC_transp_permease"/>
</dbReference>
<feature type="transmembrane region" description="Helical" evidence="6">
    <location>
        <begin position="105"/>
        <end position="128"/>
    </location>
</feature>
<reference evidence="7 8" key="1">
    <citation type="journal article" date="2018" name="Syst. Appl. Microbiol.">
        <title>A new symbiotic nanoarchaeote (Candidatus Nanoclepta minutus) and its host (Zestosphaera tikiterensis gen. nov., sp. nov.) from a New Zealand hot spring.</title>
        <authorList>
            <person name="St John E."/>
            <person name="Liu Y."/>
            <person name="Podar M."/>
            <person name="Stott M.B."/>
            <person name="Meneghin J."/>
            <person name="Chen Z."/>
            <person name="Lagutin K."/>
            <person name="Mitchell K."/>
            <person name="Reysenbach A.L."/>
        </authorList>
    </citation>
    <scope>NUCLEOTIDE SEQUENCE [LARGE SCALE GENOMIC DNA]</scope>
    <source>
        <strain evidence="7">NZ3</strain>
    </source>
</reference>
<comment type="caution">
    <text evidence="7">The sequence shown here is derived from an EMBL/GenBank/DDBJ whole genome shotgun (WGS) entry which is preliminary data.</text>
</comment>